<dbReference type="KEGG" id="puo:RZN69_20785"/>
<proteinExistence type="predicted"/>
<evidence type="ECO:0000313" key="2">
    <source>
        <dbReference type="EMBL" id="WOO41063.1"/>
    </source>
</evidence>
<dbReference type="InterPro" id="IPR013783">
    <property type="entry name" value="Ig-like_fold"/>
</dbReference>
<sequence>MKSPFLTIFLTAIITAILTSAFWIAGITVGYVYYTSNYFIGDTPDFAVSVDSPEQVRIGEEFDLVVKVSNPSEEDLKLGSIDIYDSLLDGFKVLEVIPKPNEEDSIFEFRSFYFSEELKPQDSVTITFKLKGAKAGVWTGDIDSCTPWEQFVTSVQTIVVSAE</sequence>
<organism evidence="2 3">
    <name type="scientific">Rubellicoccus peritrichatus</name>
    <dbReference type="NCBI Taxonomy" id="3080537"/>
    <lineage>
        <taxon>Bacteria</taxon>
        <taxon>Pseudomonadati</taxon>
        <taxon>Verrucomicrobiota</taxon>
        <taxon>Opitutia</taxon>
        <taxon>Puniceicoccales</taxon>
        <taxon>Cerasicoccaceae</taxon>
        <taxon>Rubellicoccus</taxon>
    </lineage>
</organism>
<dbReference type="Gene3D" id="2.60.40.10">
    <property type="entry name" value="Immunoglobulins"/>
    <property type="match status" value="1"/>
</dbReference>
<accession>A0AAQ3QR87</accession>
<name>A0AAQ3QR87_9BACT</name>
<keyword evidence="3" id="KW-1185">Reference proteome</keyword>
<keyword evidence="1" id="KW-0812">Transmembrane</keyword>
<dbReference type="EMBL" id="CP136920">
    <property type="protein sequence ID" value="WOO41063.1"/>
    <property type="molecule type" value="Genomic_DNA"/>
</dbReference>
<dbReference type="AlphaFoldDB" id="A0AAQ3QR87"/>
<keyword evidence="1" id="KW-0472">Membrane</keyword>
<dbReference type="RefSeq" id="WP_317833412.1">
    <property type="nucleotide sequence ID" value="NZ_CP136920.1"/>
</dbReference>
<evidence type="ECO:0000313" key="3">
    <source>
        <dbReference type="Proteomes" id="UP001304300"/>
    </source>
</evidence>
<keyword evidence="1" id="KW-1133">Transmembrane helix</keyword>
<feature type="transmembrane region" description="Helical" evidence="1">
    <location>
        <begin position="6"/>
        <end position="34"/>
    </location>
</feature>
<evidence type="ECO:0000256" key="1">
    <source>
        <dbReference type="SAM" id="Phobius"/>
    </source>
</evidence>
<gene>
    <name evidence="2" type="ORF">RZN69_20785</name>
</gene>
<protein>
    <submittedName>
        <fullName evidence="2">Uncharacterized protein</fullName>
    </submittedName>
</protein>
<reference evidence="2 3" key="1">
    <citation type="submission" date="2023-10" db="EMBL/GenBank/DDBJ databases">
        <title>Rubellicoccus peritrichatus gen. nov., sp. nov., isolated from an algae of coral reef tank.</title>
        <authorList>
            <person name="Luo J."/>
        </authorList>
    </citation>
    <scope>NUCLEOTIDE SEQUENCE [LARGE SCALE GENOMIC DNA]</scope>
    <source>
        <strain evidence="2 3">CR14</strain>
    </source>
</reference>
<dbReference type="Proteomes" id="UP001304300">
    <property type="component" value="Chromosome"/>
</dbReference>